<evidence type="ECO:0000256" key="1">
    <source>
        <dbReference type="SAM" id="SignalP"/>
    </source>
</evidence>
<accession>A0A9X3CKZ9</accession>
<feature type="signal peptide" evidence="1">
    <location>
        <begin position="1"/>
        <end position="30"/>
    </location>
</feature>
<feature type="chain" id="PRO_5040979475" evidence="1">
    <location>
        <begin position="31"/>
        <end position="116"/>
    </location>
</feature>
<keyword evidence="1" id="KW-0732">Signal</keyword>
<name>A0A9X3CKZ9_9VIBR</name>
<dbReference type="PROSITE" id="PS51318">
    <property type="entry name" value="TAT"/>
    <property type="match status" value="1"/>
</dbReference>
<dbReference type="InterPro" id="IPR006311">
    <property type="entry name" value="TAT_signal"/>
</dbReference>
<reference evidence="2" key="1">
    <citation type="submission" date="2022-02" db="EMBL/GenBank/DDBJ databases">
        <title>Vibrio sp. nov., a new bacterium isolated from Bohai sea, China.</title>
        <authorList>
            <person name="Yuan Y."/>
        </authorList>
    </citation>
    <scope>NUCLEOTIDE SEQUENCE</scope>
    <source>
        <strain evidence="2">DBSS07</strain>
    </source>
</reference>
<organism evidence="2 3">
    <name type="scientific">Vibrio paucivorans</name>
    <dbReference type="NCBI Taxonomy" id="2829489"/>
    <lineage>
        <taxon>Bacteria</taxon>
        <taxon>Pseudomonadati</taxon>
        <taxon>Pseudomonadota</taxon>
        <taxon>Gammaproteobacteria</taxon>
        <taxon>Vibrionales</taxon>
        <taxon>Vibrionaceae</taxon>
        <taxon>Vibrio</taxon>
    </lineage>
</organism>
<protein>
    <submittedName>
        <fullName evidence="2">Tat pathway signal protein</fullName>
    </submittedName>
</protein>
<dbReference type="AlphaFoldDB" id="A0A9X3CKZ9"/>
<evidence type="ECO:0000313" key="3">
    <source>
        <dbReference type="Proteomes" id="UP001155586"/>
    </source>
</evidence>
<comment type="caution">
    <text evidence="2">The sequence shown here is derived from an EMBL/GenBank/DDBJ whole genome shotgun (WGS) entry which is preliminary data.</text>
</comment>
<dbReference type="EMBL" id="JAKRRX010000353">
    <property type="protein sequence ID" value="MCW8336695.1"/>
    <property type="molecule type" value="Genomic_DNA"/>
</dbReference>
<keyword evidence="3" id="KW-1185">Reference proteome</keyword>
<sequence>MKISRRNFVASLGGLSLASIATSVPTIAIAGETDYRALVCINLAGGNDAVNTIVPTDDNHYDEYKAVRPSIAVSKSTIVEIPQTVLDNYGQPVTLGLHPKLAPLKPLFEDGNATVI</sequence>
<dbReference type="Proteomes" id="UP001155586">
    <property type="component" value="Unassembled WGS sequence"/>
</dbReference>
<feature type="non-terminal residue" evidence="2">
    <location>
        <position position="116"/>
    </location>
</feature>
<gene>
    <name evidence="2" type="ORF">MD483_23105</name>
</gene>
<proteinExistence type="predicted"/>
<evidence type="ECO:0000313" key="2">
    <source>
        <dbReference type="EMBL" id="MCW8336695.1"/>
    </source>
</evidence>